<comment type="caution">
    <text evidence="3">The sequence shown here is derived from an EMBL/GenBank/DDBJ whole genome shotgun (WGS) entry which is preliminary data.</text>
</comment>
<feature type="transmembrane region" description="Helical" evidence="2">
    <location>
        <begin position="63"/>
        <end position="82"/>
    </location>
</feature>
<keyword evidence="2" id="KW-1133">Transmembrane helix</keyword>
<keyword evidence="4" id="KW-1185">Reference proteome</keyword>
<accession>A0A8J3CSG1</accession>
<evidence type="ECO:0000256" key="1">
    <source>
        <dbReference type="SAM" id="MobiDB-lite"/>
    </source>
</evidence>
<feature type="compositionally biased region" description="Basic and acidic residues" evidence="1">
    <location>
        <begin position="29"/>
        <end position="58"/>
    </location>
</feature>
<name>A0A8J3CSG1_9PROT</name>
<evidence type="ECO:0000256" key="2">
    <source>
        <dbReference type="SAM" id="Phobius"/>
    </source>
</evidence>
<dbReference type="AlphaFoldDB" id="A0A8J3CSG1"/>
<organism evidence="3 4">
    <name type="scientific">Algimonas arctica</name>
    <dbReference type="NCBI Taxonomy" id="1479486"/>
    <lineage>
        <taxon>Bacteria</taxon>
        <taxon>Pseudomonadati</taxon>
        <taxon>Pseudomonadota</taxon>
        <taxon>Alphaproteobacteria</taxon>
        <taxon>Maricaulales</taxon>
        <taxon>Robiginitomaculaceae</taxon>
        <taxon>Algimonas</taxon>
    </lineage>
</organism>
<dbReference type="RefSeq" id="WP_189497696.1">
    <property type="nucleotide sequence ID" value="NZ_BMZH01000006.1"/>
</dbReference>
<evidence type="ECO:0000313" key="3">
    <source>
        <dbReference type="EMBL" id="GHA95662.1"/>
    </source>
</evidence>
<evidence type="ECO:0000313" key="4">
    <source>
        <dbReference type="Proteomes" id="UP000634004"/>
    </source>
</evidence>
<protein>
    <submittedName>
        <fullName evidence="3">Uncharacterized protein</fullName>
    </submittedName>
</protein>
<keyword evidence="2" id="KW-0472">Membrane</keyword>
<dbReference type="Proteomes" id="UP000634004">
    <property type="component" value="Unassembled WGS sequence"/>
</dbReference>
<gene>
    <name evidence="3" type="ORF">GCM10009069_18370</name>
</gene>
<reference evidence="3" key="1">
    <citation type="journal article" date="2014" name="Int. J. Syst. Evol. Microbiol.">
        <title>Complete genome sequence of Corynebacterium casei LMG S-19264T (=DSM 44701T), isolated from a smear-ripened cheese.</title>
        <authorList>
            <consortium name="US DOE Joint Genome Institute (JGI-PGF)"/>
            <person name="Walter F."/>
            <person name="Albersmeier A."/>
            <person name="Kalinowski J."/>
            <person name="Ruckert C."/>
        </authorList>
    </citation>
    <scope>NUCLEOTIDE SEQUENCE</scope>
    <source>
        <strain evidence="3">KCTC 32513</strain>
    </source>
</reference>
<sequence>MTDKKPSKPVTFEDYIPSEPTPKPRPKSGRWDLSKQDRERLDELDRSANDEAKNSDVKPKKKSNVKTIIFYIILLIIILKIID</sequence>
<keyword evidence="2" id="KW-0812">Transmembrane</keyword>
<reference evidence="3" key="2">
    <citation type="submission" date="2020-09" db="EMBL/GenBank/DDBJ databases">
        <authorList>
            <person name="Sun Q."/>
            <person name="Kim S."/>
        </authorList>
    </citation>
    <scope>NUCLEOTIDE SEQUENCE</scope>
    <source>
        <strain evidence="3">KCTC 32513</strain>
    </source>
</reference>
<feature type="region of interest" description="Disordered" evidence="1">
    <location>
        <begin position="1"/>
        <end position="61"/>
    </location>
</feature>
<dbReference type="EMBL" id="BMZH01000006">
    <property type="protein sequence ID" value="GHA95662.1"/>
    <property type="molecule type" value="Genomic_DNA"/>
</dbReference>
<proteinExistence type="predicted"/>